<dbReference type="GO" id="GO:0006520">
    <property type="term" value="P:amino acid metabolic process"/>
    <property type="evidence" value="ECO:0007669"/>
    <property type="project" value="InterPro"/>
</dbReference>
<dbReference type="GO" id="GO:0008483">
    <property type="term" value="F:transaminase activity"/>
    <property type="evidence" value="ECO:0007669"/>
    <property type="project" value="UniProtKB-KW"/>
</dbReference>
<dbReference type="Pfam" id="PF00155">
    <property type="entry name" value="Aminotran_1_2"/>
    <property type="match status" value="1"/>
</dbReference>
<evidence type="ECO:0000313" key="7">
    <source>
        <dbReference type="EMBL" id="QJR35492.1"/>
    </source>
</evidence>
<keyword evidence="4 7" id="KW-0808">Transferase</keyword>
<dbReference type="InterPro" id="IPR004839">
    <property type="entry name" value="Aminotransferase_I/II_large"/>
</dbReference>
<organism evidence="7 8">
    <name type="scientific">Gemmatimonas groenlandica</name>
    <dbReference type="NCBI Taxonomy" id="2732249"/>
    <lineage>
        <taxon>Bacteria</taxon>
        <taxon>Pseudomonadati</taxon>
        <taxon>Gemmatimonadota</taxon>
        <taxon>Gemmatimonadia</taxon>
        <taxon>Gemmatimonadales</taxon>
        <taxon>Gemmatimonadaceae</taxon>
        <taxon>Gemmatimonas</taxon>
    </lineage>
</organism>
<proteinExistence type="inferred from homology"/>
<dbReference type="AlphaFoldDB" id="A0A6M4IRM3"/>
<dbReference type="EMBL" id="CP053085">
    <property type="protein sequence ID" value="QJR35492.1"/>
    <property type="molecule type" value="Genomic_DNA"/>
</dbReference>
<dbReference type="InterPro" id="IPR015421">
    <property type="entry name" value="PyrdxlP-dep_Trfase_major"/>
</dbReference>
<dbReference type="SUPFAM" id="SSF53383">
    <property type="entry name" value="PLP-dependent transferases"/>
    <property type="match status" value="1"/>
</dbReference>
<evidence type="ECO:0000256" key="4">
    <source>
        <dbReference type="ARBA" id="ARBA00022679"/>
    </source>
</evidence>
<dbReference type="GO" id="GO:0030170">
    <property type="term" value="F:pyridoxal phosphate binding"/>
    <property type="evidence" value="ECO:0007669"/>
    <property type="project" value="InterPro"/>
</dbReference>
<evidence type="ECO:0000256" key="5">
    <source>
        <dbReference type="ARBA" id="ARBA00022898"/>
    </source>
</evidence>
<dbReference type="InterPro" id="IPR015424">
    <property type="entry name" value="PyrdxlP-dep_Trfase"/>
</dbReference>
<evidence type="ECO:0000256" key="3">
    <source>
        <dbReference type="ARBA" id="ARBA00022576"/>
    </source>
</evidence>
<dbReference type="Proteomes" id="UP000500938">
    <property type="component" value="Chromosome"/>
</dbReference>
<comment type="similarity">
    <text evidence="2">Belongs to the class-I pyridoxal-phosphate-dependent aminotransferase family.</text>
</comment>
<evidence type="ECO:0000256" key="2">
    <source>
        <dbReference type="ARBA" id="ARBA00007441"/>
    </source>
</evidence>
<accession>A0A6M4IRM3</accession>
<dbReference type="PANTHER" id="PTHR46383">
    <property type="entry name" value="ASPARTATE AMINOTRANSFERASE"/>
    <property type="match status" value="1"/>
</dbReference>
<reference evidence="7 8" key="1">
    <citation type="submission" date="2020-05" db="EMBL/GenBank/DDBJ databases">
        <title>Complete genome sequence of Gemmatimonas greenlandica TET16.</title>
        <authorList>
            <person name="Zeng Y."/>
        </authorList>
    </citation>
    <scope>NUCLEOTIDE SEQUENCE [LARGE SCALE GENOMIC DNA]</scope>
    <source>
        <strain evidence="7 8">TET16</strain>
    </source>
</reference>
<gene>
    <name evidence="7" type="ORF">HKW67_08225</name>
</gene>
<dbReference type="InterPro" id="IPR050596">
    <property type="entry name" value="AspAT/PAT-like"/>
</dbReference>
<comment type="cofactor">
    <cofactor evidence="1">
        <name>pyridoxal 5'-phosphate</name>
        <dbReference type="ChEBI" id="CHEBI:597326"/>
    </cofactor>
</comment>
<dbReference type="CDD" id="cd00609">
    <property type="entry name" value="AAT_like"/>
    <property type="match status" value="1"/>
</dbReference>
<evidence type="ECO:0000259" key="6">
    <source>
        <dbReference type="Pfam" id="PF00155"/>
    </source>
</evidence>
<evidence type="ECO:0000256" key="1">
    <source>
        <dbReference type="ARBA" id="ARBA00001933"/>
    </source>
</evidence>
<dbReference type="PANTHER" id="PTHR46383:SF1">
    <property type="entry name" value="ASPARTATE AMINOTRANSFERASE"/>
    <property type="match status" value="1"/>
</dbReference>
<dbReference type="Gene3D" id="3.40.640.10">
    <property type="entry name" value="Type I PLP-dependent aspartate aminotransferase-like (Major domain)"/>
    <property type="match status" value="1"/>
</dbReference>
<evidence type="ECO:0000313" key="8">
    <source>
        <dbReference type="Proteomes" id="UP000500938"/>
    </source>
</evidence>
<protein>
    <submittedName>
        <fullName evidence="7">Pyridoxal phosphate-dependent aminotransferase</fullName>
    </submittedName>
</protein>
<dbReference type="KEGG" id="ggr:HKW67_08225"/>
<feature type="domain" description="Aminotransferase class I/classII large" evidence="6">
    <location>
        <begin position="44"/>
        <end position="420"/>
    </location>
</feature>
<keyword evidence="8" id="KW-1185">Reference proteome</keyword>
<dbReference type="RefSeq" id="WP_171224922.1">
    <property type="nucleotide sequence ID" value="NZ_CP053085.1"/>
</dbReference>
<name>A0A6M4IRM3_9BACT</name>
<sequence length="430" mass="46546">MAEPTQSFPIDRPAIPGFRPVPHTGVIYVMDRARQLGFRPGSTDWCNLGQGQPETGPLPHSPPRPADVHISSDDYEYAPVGGMEALRRAVANLYNARYRVGKASQYGPENVCICGGGRSSLTRVVASLGNVNLGHVLPDYTAYEELLEIFGSFSAIPLLLEPETGYSLSTRDLRREITGRGLGALLMSNPSNPTGRVLRGSALASAVHEARDLKCTLILDEFYSHYLWDEALVSGTTVSAAEYVDDVNVDPVVILDGLTKGWRCPGWRLSWIVGPASVIDAATSAGSFLDGGGNRPLQDAACELLEPARARLEVIAIHEAFAKKRRLLVDGLRSAGLTVEHEPEGGFYVWASVAALPAPLNEGDAFFEAALNEHVITVPGSFFDINPGKRRADHTSRFRQYLRFSFGPDEASVTTAVERIKSMVARAGDA</sequence>
<keyword evidence="3 7" id="KW-0032">Aminotransferase</keyword>
<keyword evidence="5" id="KW-0663">Pyridoxal phosphate</keyword>